<proteinExistence type="predicted"/>
<dbReference type="InterPro" id="IPR015655">
    <property type="entry name" value="PP2C"/>
</dbReference>
<accession>A0A6P0AYB4</accession>
<dbReference type="CDD" id="cd00143">
    <property type="entry name" value="PP2Cc"/>
    <property type="match status" value="1"/>
</dbReference>
<dbReference type="Proteomes" id="UP000471560">
    <property type="component" value="Unassembled WGS sequence"/>
</dbReference>
<dbReference type="SMART" id="SM00332">
    <property type="entry name" value="PP2Cc"/>
    <property type="match status" value="1"/>
</dbReference>
<dbReference type="InterPro" id="IPR036457">
    <property type="entry name" value="PPM-type-like_dom_sf"/>
</dbReference>
<sequence length="229" mass="24541">MVVDRIGGGDFESWARDDLDLASGPVPLAIADGLGGHRAGEVASHFSLRELKARAAEIDFEDGRAVSELLNDISRGLHERMREDPALLGMGSTIVVASITSRSVIFVNVGDSRGYFCDASGFRQITHDDVLQRPTMPTQSRRSGAITQALGGAATRTRVVPHIHRVDLPIGQWSIVLCSDGISDFIPEEKIESALRDGSIDARDLINKALEAGGQDNISAIIARFGLAP</sequence>
<dbReference type="PANTHER" id="PTHR47992">
    <property type="entry name" value="PROTEIN PHOSPHATASE"/>
    <property type="match status" value="1"/>
</dbReference>
<dbReference type="SMART" id="SM00331">
    <property type="entry name" value="PP2C_SIG"/>
    <property type="match status" value="1"/>
</dbReference>
<gene>
    <name evidence="2" type="ORF">GR204_00760</name>
</gene>
<organism evidence="2 3">
    <name type="scientific">Rhizobium leguminosarum</name>
    <dbReference type="NCBI Taxonomy" id="384"/>
    <lineage>
        <taxon>Bacteria</taxon>
        <taxon>Pseudomonadati</taxon>
        <taxon>Pseudomonadota</taxon>
        <taxon>Alphaproteobacteria</taxon>
        <taxon>Hyphomicrobiales</taxon>
        <taxon>Rhizobiaceae</taxon>
        <taxon>Rhizobium/Agrobacterium group</taxon>
        <taxon>Rhizobium</taxon>
    </lineage>
</organism>
<evidence type="ECO:0000259" key="1">
    <source>
        <dbReference type="PROSITE" id="PS51746"/>
    </source>
</evidence>
<dbReference type="GO" id="GO:0004722">
    <property type="term" value="F:protein serine/threonine phosphatase activity"/>
    <property type="evidence" value="ECO:0007669"/>
    <property type="project" value="InterPro"/>
</dbReference>
<dbReference type="InterPro" id="IPR001932">
    <property type="entry name" value="PPM-type_phosphatase-like_dom"/>
</dbReference>
<dbReference type="Pfam" id="PF13672">
    <property type="entry name" value="PP2C_2"/>
    <property type="match status" value="1"/>
</dbReference>
<reference evidence="2 3" key="1">
    <citation type="submission" date="2019-12" db="EMBL/GenBank/DDBJ databases">
        <title>Rhizobium genotypes associated with high levels of biological nitrogen fixation by grain legumes in a temperate-maritime cropping system.</title>
        <authorList>
            <person name="Maluk M."/>
            <person name="Francesc Ferrando Molina F."/>
            <person name="Lopez Del Egido L."/>
            <person name="Lafos M."/>
            <person name="Langarica-Fuentes A."/>
            <person name="Gebre Yohannes G."/>
            <person name="Young M.W."/>
            <person name="Martin P."/>
            <person name="Gantlett R."/>
            <person name="Kenicer G."/>
            <person name="Hawes C."/>
            <person name="Begg G.S."/>
            <person name="Quilliam R.S."/>
            <person name="Squire G.R."/>
            <person name="Poole P.S."/>
            <person name="Young P.W."/>
            <person name="Iannetta P.M."/>
            <person name="James E.K."/>
        </authorList>
    </citation>
    <scope>NUCLEOTIDE SEQUENCE [LARGE SCALE GENOMIC DNA]</scope>
    <source>
        <strain evidence="2 3">JHI1096</strain>
    </source>
</reference>
<dbReference type="PROSITE" id="PS51746">
    <property type="entry name" value="PPM_2"/>
    <property type="match status" value="1"/>
</dbReference>
<evidence type="ECO:0000313" key="2">
    <source>
        <dbReference type="EMBL" id="NEI32553.1"/>
    </source>
</evidence>
<dbReference type="AlphaFoldDB" id="A0A6P0AYB4"/>
<dbReference type="EMBL" id="WUEZ01000001">
    <property type="protein sequence ID" value="NEI32553.1"/>
    <property type="molecule type" value="Genomic_DNA"/>
</dbReference>
<dbReference type="Gene3D" id="3.60.40.10">
    <property type="entry name" value="PPM-type phosphatase domain"/>
    <property type="match status" value="1"/>
</dbReference>
<protein>
    <submittedName>
        <fullName evidence="2">Serine/threonine-protein phosphatase</fullName>
    </submittedName>
</protein>
<evidence type="ECO:0000313" key="3">
    <source>
        <dbReference type="Proteomes" id="UP000471560"/>
    </source>
</evidence>
<comment type="caution">
    <text evidence="2">The sequence shown here is derived from an EMBL/GenBank/DDBJ whole genome shotgun (WGS) entry which is preliminary data.</text>
</comment>
<name>A0A6P0AYB4_RHILE</name>
<feature type="domain" description="PPM-type phosphatase" evidence="1">
    <location>
        <begin position="1"/>
        <end position="225"/>
    </location>
</feature>
<dbReference type="SUPFAM" id="SSF81606">
    <property type="entry name" value="PP2C-like"/>
    <property type="match status" value="1"/>
</dbReference>